<dbReference type="EMBL" id="CAACVJ010000703">
    <property type="protein sequence ID" value="VEP18879.1"/>
    <property type="molecule type" value="Genomic_DNA"/>
</dbReference>
<dbReference type="PANTHER" id="PTHR30273:SF2">
    <property type="entry name" value="PROTEIN FECR"/>
    <property type="match status" value="1"/>
</dbReference>
<evidence type="ECO:0008006" key="4">
    <source>
        <dbReference type="Google" id="ProtNLM"/>
    </source>
</evidence>
<dbReference type="RefSeq" id="WP_144868433.1">
    <property type="nucleotide sequence ID" value="NZ_LR213851.1"/>
</dbReference>
<dbReference type="GO" id="GO:0016989">
    <property type="term" value="F:sigma factor antagonist activity"/>
    <property type="evidence" value="ECO:0007669"/>
    <property type="project" value="TreeGrafter"/>
</dbReference>
<accession>A0A563W597</accession>
<reference evidence="2 3" key="1">
    <citation type="submission" date="2019-01" db="EMBL/GenBank/DDBJ databases">
        <authorList>
            <person name="Brito A."/>
        </authorList>
    </citation>
    <scope>NUCLEOTIDE SEQUENCE [LARGE SCALE GENOMIC DNA]</scope>
    <source>
        <strain evidence="2">1</strain>
    </source>
</reference>
<proteinExistence type="predicted"/>
<dbReference type="PANTHER" id="PTHR30273">
    <property type="entry name" value="PERIPLASMIC SIGNAL SENSOR AND SIGMA FACTOR ACTIVATOR FECR-RELATED"/>
    <property type="match status" value="1"/>
</dbReference>
<dbReference type="InterPro" id="IPR012373">
    <property type="entry name" value="Ferrdict_sens_TM"/>
</dbReference>
<dbReference type="OrthoDB" id="463972at2"/>
<sequence length="167" mass="18492">MTSNYDDFSEYVAPSSELEDAEFDYFELLSAYIDGEATIAERKQVQHWLDNDPEIKQTYLQLVKLQGGMQNLTAPTQEKVSAEILSEQVFNRIDRRSNQKRAIIWGSAIAATIIGAISGIVPNPLSPTSLRMAENSPQNNQPQPMMVAISLNKPAVVIPKAAVSEPK</sequence>
<evidence type="ECO:0000313" key="2">
    <source>
        <dbReference type="EMBL" id="VEP18879.1"/>
    </source>
</evidence>
<evidence type="ECO:0000313" key="3">
    <source>
        <dbReference type="Proteomes" id="UP000320055"/>
    </source>
</evidence>
<dbReference type="AlphaFoldDB" id="A0A563W597"/>
<keyword evidence="1" id="KW-0472">Membrane</keyword>
<name>A0A563W597_9CYAN</name>
<evidence type="ECO:0000256" key="1">
    <source>
        <dbReference type="SAM" id="Phobius"/>
    </source>
</evidence>
<organism evidence="2 3">
    <name type="scientific">Hyella patelloides LEGE 07179</name>
    <dbReference type="NCBI Taxonomy" id="945734"/>
    <lineage>
        <taxon>Bacteria</taxon>
        <taxon>Bacillati</taxon>
        <taxon>Cyanobacteriota</taxon>
        <taxon>Cyanophyceae</taxon>
        <taxon>Pleurocapsales</taxon>
        <taxon>Hyellaceae</taxon>
        <taxon>Hyella</taxon>
    </lineage>
</organism>
<dbReference type="Proteomes" id="UP000320055">
    <property type="component" value="Unassembled WGS sequence"/>
</dbReference>
<gene>
    <name evidence="2" type="ORF">H1P_940019</name>
</gene>
<keyword evidence="3" id="KW-1185">Reference proteome</keyword>
<keyword evidence="1" id="KW-0812">Transmembrane</keyword>
<feature type="transmembrane region" description="Helical" evidence="1">
    <location>
        <begin position="102"/>
        <end position="121"/>
    </location>
</feature>
<keyword evidence="1" id="KW-1133">Transmembrane helix</keyword>
<protein>
    <recommendedName>
        <fullName evidence="4">Transmembrane transcriptional regulator (Anti-sigma factor)</fullName>
    </recommendedName>
</protein>